<dbReference type="SUPFAM" id="SSF53098">
    <property type="entry name" value="Ribonuclease H-like"/>
    <property type="match status" value="1"/>
</dbReference>
<dbReference type="PANTHER" id="PTHR46148:SF52">
    <property type="entry name" value="OS04G0603800 PROTEIN"/>
    <property type="match status" value="1"/>
</dbReference>
<dbReference type="PANTHER" id="PTHR46148">
    <property type="entry name" value="CHROMO DOMAIN-CONTAINING PROTEIN"/>
    <property type="match status" value="1"/>
</dbReference>
<proteinExistence type="predicted"/>
<dbReference type="InterPro" id="IPR036397">
    <property type="entry name" value="RNaseH_sf"/>
</dbReference>
<feature type="domain" description="Tf2-1-like SH3-like" evidence="1">
    <location>
        <begin position="104"/>
        <end position="168"/>
    </location>
</feature>
<evidence type="ECO:0000313" key="2">
    <source>
        <dbReference type="EnsemblPlants" id="TuG1812G0300000619.01.T01"/>
    </source>
</evidence>
<dbReference type="EnsemblPlants" id="TuG1812G0300000619.01.T01">
    <property type="protein sequence ID" value="TuG1812G0300000619.01.T01"/>
    <property type="gene ID" value="TuG1812G0300000619.01"/>
</dbReference>
<evidence type="ECO:0000313" key="3">
    <source>
        <dbReference type="Proteomes" id="UP000015106"/>
    </source>
</evidence>
<dbReference type="Gene3D" id="3.30.420.10">
    <property type="entry name" value="Ribonuclease H-like superfamily/Ribonuclease H"/>
    <property type="match status" value="1"/>
</dbReference>
<dbReference type="AlphaFoldDB" id="A0A8R7TR31"/>
<dbReference type="GO" id="GO:0003676">
    <property type="term" value="F:nucleic acid binding"/>
    <property type="evidence" value="ECO:0007669"/>
    <property type="project" value="InterPro"/>
</dbReference>
<organism evidence="2 3">
    <name type="scientific">Triticum urartu</name>
    <name type="common">Red wild einkorn</name>
    <name type="synonym">Crithodium urartu</name>
    <dbReference type="NCBI Taxonomy" id="4572"/>
    <lineage>
        <taxon>Eukaryota</taxon>
        <taxon>Viridiplantae</taxon>
        <taxon>Streptophyta</taxon>
        <taxon>Embryophyta</taxon>
        <taxon>Tracheophyta</taxon>
        <taxon>Spermatophyta</taxon>
        <taxon>Magnoliopsida</taxon>
        <taxon>Liliopsida</taxon>
        <taxon>Poales</taxon>
        <taxon>Poaceae</taxon>
        <taxon>BOP clade</taxon>
        <taxon>Pooideae</taxon>
        <taxon>Triticodae</taxon>
        <taxon>Triticeae</taxon>
        <taxon>Triticinae</taxon>
        <taxon>Triticum</taxon>
    </lineage>
</organism>
<reference evidence="2" key="3">
    <citation type="submission" date="2022-06" db="UniProtKB">
        <authorList>
            <consortium name="EnsemblPlants"/>
        </authorList>
    </citation>
    <scope>IDENTIFICATION</scope>
</reference>
<dbReference type="InterPro" id="IPR016197">
    <property type="entry name" value="Chromo-like_dom_sf"/>
</dbReference>
<dbReference type="Pfam" id="PF24626">
    <property type="entry name" value="SH3_Tf2-1"/>
    <property type="match status" value="1"/>
</dbReference>
<name>A0A8R7TR31_TRIUA</name>
<reference evidence="2" key="2">
    <citation type="submission" date="2018-03" db="EMBL/GenBank/DDBJ databases">
        <title>The Triticum urartu genome reveals the dynamic nature of wheat genome evolution.</title>
        <authorList>
            <person name="Ling H."/>
            <person name="Ma B."/>
            <person name="Shi X."/>
            <person name="Liu H."/>
            <person name="Dong L."/>
            <person name="Sun H."/>
            <person name="Cao Y."/>
            <person name="Gao Q."/>
            <person name="Zheng S."/>
            <person name="Li Y."/>
            <person name="Yu Y."/>
            <person name="Du H."/>
            <person name="Qi M."/>
            <person name="Li Y."/>
            <person name="Yu H."/>
            <person name="Cui Y."/>
            <person name="Wang N."/>
            <person name="Chen C."/>
            <person name="Wu H."/>
            <person name="Zhao Y."/>
            <person name="Zhang J."/>
            <person name="Li Y."/>
            <person name="Zhou W."/>
            <person name="Zhang B."/>
            <person name="Hu W."/>
            <person name="Eijk M."/>
            <person name="Tang J."/>
            <person name="Witsenboer H."/>
            <person name="Zhao S."/>
            <person name="Li Z."/>
            <person name="Zhang A."/>
            <person name="Wang D."/>
            <person name="Liang C."/>
        </authorList>
    </citation>
    <scope>NUCLEOTIDE SEQUENCE [LARGE SCALE GENOMIC DNA]</scope>
    <source>
        <strain evidence="2">cv. G1812</strain>
    </source>
</reference>
<dbReference type="Gramene" id="TuG1812G0300000619.01.T01">
    <property type="protein sequence ID" value="TuG1812G0300000619.01.T01"/>
    <property type="gene ID" value="TuG1812G0300000619.01"/>
</dbReference>
<keyword evidence="3" id="KW-1185">Reference proteome</keyword>
<accession>A0A8R7TR31</accession>
<evidence type="ECO:0000259" key="1">
    <source>
        <dbReference type="Pfam" id="PF24626"/>
    </source>
</evidence>
<dbReference type="Proteomes" id="UP000015106">
    <property type="component" value="Chromosome 3"/>
</dbReference>
<dbReference type="SUPFAM" id="SSF54160">
    <property type="entry name" value="Chromo domain-like"/>
    <property type="match status" value="1"/>
</dbReference>
<reference evidence="3" key="1">
    <citation type="journal article" date="2013" name="Nature">
        <title>Draft genome of the wheat A-genome progenitor Triticum urartu.</title>
        <authorList>
            <person name="Ling H.Q."/>
            <person name="Zhao S."/>
            <person name="Liu D."/>
            <person name="Wang J."/>
            <person name="Sun H."/>
            <person name="Zhang C."/>
            <person name="Fan H."/>
            <person name="Li D."/>
            <person name="Dong L."/>
            <person name="Tao Y."/>
            <person name="Gao C."/>
            <person name="Wu H."/>
            <person name="Li Y."/>
            <person name="Cui Y."/>
            <person name="Guo X."/>
            <person name="Zheng S."/>
            <person name="Wang B."/>
            <person name="Yu K."/>
            <person name="Liang Q."/>
            <person name="Yang W."/>
            <person name="Lou X."/>
            <person name="Chen J."/>
            <person name="Feng M."/>
            <person name="Jian J."/>
            <person name="Zhang X."/>
            <person name="Luo G."/>
            <person name="Jiang Y."/>
            <person name="Liu J."/>
            <person name="Wang Z."/>
            <person name="Sha Y."/>
            <person name="Zhang B."/>
            <person name="Wu H."/>
            <person name="Tang D."/>
            <person name="Shen Q."/>
            <person name="Xue P."/>
            <person name="Zou S."/>
            <person name="Wang X."/>
            <person name="Liu X."/>
            <person name="Wang F."/>
            <person name="Yang Y."/>
            <person name="An X."/>
            <person name="Dong Z."/>
            <person name="Zhang K."/>
            <person name="Zhang X."/>
            <person name="Luo M.C."/>
            <person name="Dvorak J."/>
            <person name="Tong Y."/>
            <person name="Wang J."/>
            <person name="Yang H."/>
            <person name="Li Z."/>
            <person name="Wang D."/>
            <person name="Zhang A."/>
            <person name="Wang J."/>
        </authorList>
    </citation>
    <scope>NUCLEOTIDE SEQUENCE</scope>
    <source>
        <strain evidence="3">cv. G1812</strain>
    </source>
</reference>
<dbReference type="InterPro" id="IPR012337">
    <property type="entry name" value="RNaseH-like_sf"/>
</dbReference>
<protein>
    <recommendedName>
        <fullName evidence="1">Tf2-1-like SH3-like domain-containing protein</fullName>
    </recommendedName>
</protein>
<sequence length="257" mass="29392">MEMYLRCAIHDPHHWCRWLPTAEFWYNSSFHASINCTPFKALYGTEPNLGATVLWDDKTAPVIDNEQWDWGVHTARLRAQLLRAQCRFKKKADRHRTERSFQVGEDVLLKLQPYAQSSVVNRPRAKLAYKFFGPFEVEAKIGTLAYRLILPPDNRIHNVFHVSQLKPYTPNYAPVFTELPKPPDLSTVKMAPVKILDRRMGKRGNAALVQRQVRWNSSSPSATTWEDYDTLKLRFPTTVIWQGAAGAPGDAPSEEGG</sequence>
<dbReference type="InterPro" id="IPR056924">
    <property type="entry name" value="SH3_Tf2-1"/>
</dbReference>